<dbReference type="AlphaFoldDB" id="A0A6C0HK78"/>
<dbReference type="InterPro" id="IPR040898">
    <property type="entry name" value="CxC6"/>
</dbReference>
<proteinExistence type="predicted"/>
<evidence type="ECO:0000259" key="1">
    <source>
        <dbReference type="Pfam" id="PF18721"/>
    </source>
</evidence>
<name>A0A6C0HK78_9ZZZZ</name>
<evidence type="ECO:0000313" key="2">
    <source>
        <dbReference type="EMBL" id="QHT80824.1"/>
    </source>
</evidence>
<protein>
    <recommendedName>
        <fullName evidence="1">CxC6 like cysteine cluster associated with KDZ domain-containing protein</fullName>
    </recommendedName>
</protein>
<sequence>MAEANPHALICKKDGCKQPPIKRGKYCEVHRSIKTKCEVENCTNASQRNTGKCIRHGYF</sequence>
<organism evidence="2">
    <name type="scientific">viral metagenome</name>
    <dbReference type="NCBI Taxonomy" id="1070528"/>
    <lineage>
        <taxon>unclassified sequences</taxon>
        <taxon>metagenomes</taxon>
        <taxon>organismal metagenomes</taxon>
    </lineage>
</organism>
<accession>A0A6C0HK78</accession>
<dbReference type="Pfam" id="PF18721">
    <property type="entry name" value="CxC6"/>
    <property type="match status" value="1"/>
</dbReference>
<dbReference type="EMBL" id="MN739974">
    <property type="protein sequence ID" value="QHT80824.1"/>
    <property type="molecule type" value="Genomic_DNA"/>
</dbReference>
<feature type="domain" description="CxC6 like cysteine cluster associated with KDZ" evidence="1">
    <location>
        <begin position="10"/>
        <end position="53"/>
    </location>
</feature>
<reference evidence="2" key="1">
    <citation type="journal article" date="2020" name="Nature">
        <title>Giant virus diversity and host interactions through global metagenomics.</title>
        <authorList>
            <person name="Schulz F."/>
            <person name="Roux S."/>
            <person name="Paez-Espino D."/>
            <person name="Jungbluth S."/>
            <person name="Walsh D.A."/>
            <person name="Denef V.J."/>
            <person name="McMahon K.D."/>
            <person name="Konstantinidis K.T."/>
            <person name="Eloe-Fadrosh E.A."/>
            <person name="Kyrpides N.C."/>
            <person name="Woyke T."/>
        </authorList>
    </citation>
    <scope>NUCLEOTIDE SEQUENCE</scope>
    <source>
        <strain evidence="2">GVMAG-M-3300023184-121</strain>
    </source>
</reference>